<evidence type="ECO:0000313" key="1">
    <source>
        <dbReference type="EMBL" id="MBB5018773.1"/>
    </source>
</evidence>
<dbReference type="EMBL" id="JACHHY010000011">
    <property type="protein sequence ID" value="MBB5018773.1"/>
    <property type="molecule type" value="Genomic_DNA"/>
</dbReference>
<keyword evidence="2" id="KW-1185">Reference proteome</keyword>
<dbReference type="AlphaFoldDB" id="A0A840MRD3"/>
<sequence length="40" mass="4409">MPSLNIVPLLAQRLSSQYGCGLARCSAPDFVIPEFIEPFQ</sequence>
<organism evidence="1 2">
    <name type="scientific">Chitinivorax tropicus</name>
    <dbReference type="NCBI Taxonomy" id="714531"/>
    <lineage>
        <taxon>Bacteria</taxon>
        <taxon>Pseudomonadati</taxon>
        <taxon>Pseudomonadota</taxon>
        <taxon>Betaproteobacteria</taxon>
        <taxon>Chitinivorax</taxon>
    </lineage>
</organism>
<accession>A0A840MRD3</accession>
<evidence type="ECO:0000313" key="2">
    <source>
        <dbReference type="Proteomes" id="UP000575898"/>
    </source>
</evidence>
<reference evidence="1 2" key="1">
    <citation type="submission" date="2020-08" db="EMBL/GenBank/DDBJ databases">
        <title>Genomic Encyclopedia of Type Strains, Phase IV (KMG-IV): sequencing the most valuable type-strain genomes for metagenomic binning, comparative biology and taxonomic classification.</title>
        <authorList>
            <person name="Goeker M."/>
        </authorList>
    </citation>
    <scope>NUCLEOTIDE SEQUENCE [LARGE SCALE GENOMIC DNA]</scope>
    <source>
        <strain evidence="1 2">DSM 27165</strain>
    </source>
</reference>
<gene>
    <name evidence="1" type="ORF">HNQ59_002066</name>
</gene>
<protein>
    <submittedName>
        <fullName evidence="1">Uncharacterized protein</fullName>
    </submittedName>
</protein>
<name>A0A840MRD3_9PROT</name>
<comment type="caution">
    <text evidence="1">The sequence shown here is derived from an EMBL/GenBank/DDBJ whole genome shotgun (WGS) entry which is preliminary data.</text>
</comment>
<proteinExistence type="predicted"/>
<dbReference type="Proteomes" id="UP000575898">
    <property type="component" value="Unassembled WGS sequence"/>
</dbReference>